<name>B6K8B8_SCHJY</name>
<dbReference type="EMBL" id="KE651167">
    <property type="protein sequence ID" value="EEB09772.1"/>
    <property type="molecule type" value="Genomic_DNA"/>
</dbReference>
<feature type="compositionally biased region" description="Basic and acidic residues" evidence="8">
    <location>
        <begin position="213"/>
        <end position="223"/>
    </location>
</feature>
<evidence type="ECO:0000256" key="2">
    <source>
        <dbReference type="ARBA" id="ARBA00007276"/>
    </source>
</evidence>
<feature type="compositionally biased region" description="Basic residues" evidence="8">
    <location>
        <begin position="261"/>
        <end position="273"/>
    </location>
</feature>
<dbReference type="AlphaFoldDB" id="B6K8B8"/>
<protein>
    <recommendedName>
        <fullName evidence="3 7">DNA replication regulator SLD2</fullName>
    </recommendedName>
</protein>
<feature type="compositionally biased region" description="Acidic residues" evidence="8">
    <location>
        <begin position="290"/>
        <end position="306"/>
    </location>
</feature>
<dbReference type="GO" id="GO:0006270">
    <property type="term" value="P:DNA replication initiation"/>
    <property type="evidence" value="ECO:0000318"/>
    <property type="project" value="GO_Central"/>
</dbReference>
<dbReference type="GO" id="GO:1902977">
    <property type="term" value="P:mitotic DNA replication preinitiation complex assembly"/>
    <property type="evidence" value="ECO:0000318"/>
    <property type="project" value="GO_Central"/>
</dbReference>
<dbReference type="Gene3D" id="1.10.10.1460">
    <property type="match status" value="1"/>
</dbReference>
<sequence length="370" mass="41886">MPPNSPTGIKKTEIKTELKHWEHNFFKNNQRKPGREDVKANPRIAQLYKEYNQIKRRSSLPLKPPASPDTSRKRPFQSIENVTPRHSAILRTPGSVERTILGPTPQLTRKPIQIFEDISPLKPSPSKQDVSLVLPSDNSPVPPSPLFTTPTKANIPTPRKQNKIMETPTTLRMAVPSSPDLFHFAPPKRGLSTLLKELKAMEDEYGKDEEDVLHELESDEKSANADNYDEDPLNPFLLLARDTETDETTSKEQGSQEPQVRKLKVKRQHRRVKLPPSVPNAKSHLQPLEAIDEEEEIGTDEDDEEVMPNTTSMDGVPSESTILPSKVTEKPAKRRKIKGNLTIGLQVSSNYTAYKLRKGKAGGRFRRRRR</sequence>
<dbReference type="RefSeq" id="XP_002176065.1">
    <property type="nucleotide sequence ID" value="XM_002176029.1"/>
</dbReference>
<feature type="compositionally biased region" description="Basic residues" evidence="8">
    <location>
        <begin position="355"/>
        <end position="370"/>
    </location>
</feature>
<feature type="region of interest" description="Disordered" evidence="8">
    <location>
        <begin position="205"/>
        <end position="334"/>
    </location>
</feature>
<proteinExistence type="inferred from homology"/>
<evidence type="ECO:0000256" key="7">
    <source>
        <dbReference type="RuleBase" id="RU367067"/>
    </source>
</evidence>
<dbReference type="GO" id="GO:0003688">
    <property type="term" value="F:DNA replication origin binding"/>
    <property type="evidence" value="ECO:0000318"/>
    <property type="project" value="GO_Central"/>
</dbReference>
<evidence type="ECO:0000256" key="4">
    <source>
        <dbReference type="ARBA" id="ARBA00022705"/>
    </source>
</evidence>
<dbReference type="VEuPathDB" id="FungiDB:SJAG_04995"/>
<accession>B6K8B8</accession>
<evidence type="ECO:0000256" key="1">
    <source>
        <dbReference type="ARBA" id="ARBA00004123"/>
    </source>
</evidence>
<evidence type="ECO:0000256" key="5">
    <source>
        <dbReference type="ARBA" id="ARBA00023242"/>
    </source>
</evidence>
<comment type="subcellular location">
    <subcellularLocation>
        <location evidence="1 7">Nucleus</location>
    </subcellularLocation>
</comment>
<dbReference type="OMA" id="WEHEFSH"/>
<feature type="region of interest" description="Disordered" evidence="8">
    <location>
        <begin position="118"/>
        <end position="168"/>
    </location>
</feature>
<dbReference type="CDD" id="cd22289">
    <property type="entry name" value="RecQL4_SLD2_NTD"/>
    <property type="match status" value="1"/>
</dbReference>
<gene>
    <name evidence="10" type="primary">drc1</name>
    <name evidence="9" type="ORF">SJAG_04995</name>
</gene>
<dbReference type="InterPro" id="IPR021110">
    <property type="entry name" value="DNA_rep_checkpnt_protein"/>
</dbReference>
<dbReference type="OrthoDB" id="8775810at2759"/>
<dbReference type="GO" id="GO:0003697">
    <property type="term" value="F:single-stranded DNA binding"/>
    <property type="evidence" value="ECO:0000318"/>
    <property type="project" value="GO_Central"/>
</dbReference>
<feature type="compositionally biased region" description="Polar residues" evidence="8">
    <location>
        <begin position="308"/>
        <end position="323"/>
    </location>
</feature>
<dbReference type="Proteomes" id="UP000001744">
    <property type="component" value="Unassembled WGS sequence"/>
</dbReference>
<evidence type="ECO:0000313" key="11">
    <source>
        <dbReference type="Proteomes" id="UP000001744"/>
    </source>
</evidence>
<dbReference type="PANTHER" id="PTHR28124">
    <property type="entry name" value="DNA REPLICATION REGULATOR SLD2"/>
    <property type="match status" value="1"/>
</dbReference>
<dbReference type="GO" id="GO:0000727">
    <property type="term" value="P:double-strand break repair via break-induced replication"/>
    <property type="evidence" value="ECO:0000318"/>
    <property type="project" value="GO_Central"/>
</dbReference>
<dbReference type="JaponicusDB" id="SJAG_04995">
    <property type="gene designation" value="drc1"/>
</dbReference>
<dbReference type="eggNOG" id="ENOG502SCF7">
    <property type="taxonomic scope" value="Eukaryota"/>
</dbReference>
<evidence type="ECO:0000313" key="9">
    <source>
        <dbReference type="EMBL" id="EEB09772.1"/>
    </source>
</evidence>
<evidence type="ECO:0000313" key="10">
    <source>
        <dbReference type="JaponicusDB" id="SJAG_04995"/>
    </source>
</evidence>
<dbReference type="GO" id="GO:0031261">
    <property type="term" value="C:DNA replication preinitiation complex"/>
    <property type="evidence" value="ECO:0000318"/>
    <property type="project" value="GO_Central"/>
</dbReference>
<dbReference type="Pfam" id="PF11719">
    <property type="entry name" value="Drc1-Sld2"/>
    <property type="match status" value="1"/>
</dbReference>
<keyword evidence="6 7" id="KW-0131">Cell cycle</keyword>
<evidence type="ECO:0000256" key="3">
    <source>
        <dbReference type="ARBA" id="ARBA00018363"/>
    </source>
</evidence>
<comment type="function">
    <text evidence="7">Has a role in the initiation of DNA replication. Required at S-phase checkpoint.</text>
</comment>
<dbReference type="PANTHER" id="PTHR28124:SF1">
    <property type="entry name" value="DNA REPLICATION REGULATOR SLD2"/>
    <property type="match status" value="1"/>
</dbReference>
<dbReference type="HOGENOM" id="CLU_824276_0_0_1"/>
<dbReference type="InterPro" id="IPR040203">
    <property type="entry name" value="Sld2"/>
</dbReference>
<organism evidence="9 11">
    <name type="scientific">Schizosaccharomyces japonicus (strain yFS275 / FY16936)</name>
    <name type="common">Fission yeast</name>
    <dbReference type="NCBI Taxonomy" id="402676"/>
    <lineage>
        <taxon>Eukaryota</taxon>
        <taxon>Fungi</taxon>
        <taxon>Dikarya</taxon>
        <taxon>Ascomycota</taxon>
        <taxon>Taphrinomycotina</taxon>
        <taxon>Schizosaccharomycetes</taxon>
        <taxon>Schizosaccharomycetales</taxon>
        <taxon>Schizosaccharomycetaceae</taxon>
        <taxon>Schizosaccharomyces</taxon>
    </lineage>
</organism>
<dbReference type="GeneID" id="7047477"/>
<feature type="region of interest" description="Disordered" evidence="8">
    <location>
        <begin position="50"/>
        <end position="88"/>
    </location>
</feature>
<evidence type="ECO:0000256" key="8">
    <source>
        <dbReference type="SAM" id="MobiDB-lite"/>
    </source>
</evidence>
<evidence type="ECO:0000256" key="6">
    <source>
        <dbReference type="ARBA" id="ARBA00023306"/>
    </source>
</evidence>
<reference evidence="9 11" key="1">
    <citation type="journal article" date="2011" name="Science">
        <title>Comparative functional genomics of the fission yeasts.</title>
        <authorList>
            <person name="Rhind N."/>
            <person name="Chen Z."/>
            <person name="Yassour M."/>
            <person name="Thompson D.A."/>
            <person name="Haas B.J."/>
            <person name="Habib N."/>
            <person name="Wapinski I."/>
            <person name="Roy S."/>
            <person name="Lin M.F."/>
            <person name="Heiman D.I."/>
            <person name="Young S.K."/>
            <person name="Furuya K."/>
            <person name="Guo Y."/>
            <person name="Pidoux A."/>
            <person name="Chen H.M."/>
            <person name="Robbertse B."/>
            <person name="Goldberg J.M."/>
            <person name="Aoki K."/>
            <person name="Bayne E.H."/>
            <person name="Berlin A.M."/>
            <person name="Desjardins C.A."/>
            <person name="Dobbs E."/>
            <person name="Dukaj L."/>
            <person name="Fan L."/>
            <person name="FitzGerald M.G."/>
            <person name="French C."/>
            <person name="Gujja S."/>
            <person name="Hansen K."/>
            <person name="Keifenheim D."/>
            <person name="Levin J.Z."/>
            <person name="Mosher R.A."/>
            <person name="Mueller C.A."/>
            <person name="Pfiffner J."/>
            <person name="Priest M."/>
            <person name="Russ C."/>
            <person name="Smialowska A."/>
            <person name="Swoboda P."/>
            <person name="Sykes S.M."/>
            <person name="Vaughn M."/>
            <person name="Vengrova S."/>
            <person name="Yoder R."/>
            <person name="Zeng Q."/>
            <person name="Allshire R."/>
            <person name="Baulcombe D."/>
            <person name="Birren B.W."/>
            <person name="Brown W."/>
            <person name="Ekwall K."/>
            <person name="Kellis M."/>
            <person name="Leatherwood J."/>
            <person name="Levin H."/>
            <person name="Margalit H."/>
            <person name="Martienssen R."/>
            <person name="Nieduszynski C.A."/>
            <person name="Spatafora J.W."/>
            <person name="Friedman N."/>
            <person name="Dalgaard J.Z."/>
            <person name="Baumann P."/>
            <person name="Niki H."/>
            <person name="Regev A."/>
            <person name="Nusbaum C."/>
        </authorList>
    </citation>
    <scope>NUCLEOTIDE SEQUENCE [LARGE SCALE GENOMIC DNA]</scope>
    <source>
        <strain evidence="11">yFS275 / FY16936</strain>
    </source>
</reference>
<keyword evidence="4 7" id="KW-0235">DNA replication</keyword>
<dbReference type="FunFam" id="1.10.10.1460:FF:000001">
    <property type="entry name" value="DNA replication regulator Sld2"/>
    <property type="match status" value="1"/>
</dbReference>
<feature type="region of interest" description="Disordered" evidence="8">
    <location>
        <begin position="349"/>
        <end position="370"/>
    </location>
</feature>
<keyword evidence="11" id="KW-1185">Reference proteome</keyword>
<comment type="similarity">
    <text evidence="2 7">Belongs to the SLD2 family.</text>
</comment>
<keyword evidence="5 7" id="KW-0539">Nucleus</keyword>